<sequence>MTGRFARMMIIILAVTAGIMPGGAAWAEPSPTDIQTAMQALHAHQAELAELARERAERDEVAQLASTLERDHGLLNEWLHNARDNDEITSGQDDALHENEAYTALQELEGAAFDEAYLDYQIELHTAAIHFLEQNRSQADEQLDELNNHLLITHQTLLVNGELVDSLR</sequence>
<dbReference type="Gene3D" id="1.20.1260.10">
    <property type="match status" value="1"/>
</dbReference>
<evidence type="ECO:0000259" key="2">
    <source>
        <dbReference type="Pfam" id="PF13628"/>
    </source>
</evidence>
<dbReference type="Proteomes" id="UP000824248">
    <property type="component" value="Unassembled WGS sequence"/>
</dbReference>
<evidence type="ECO:0000313" key="3">
    <source>
        <dbReference type="EMBL" id="HIX61715.1"/>
    </source>
</evidence>
<dbReference type="PANTHER" id="PTHR38593:SF1">
    <property type="entry name" value="BLR2558 PROTEIN"/>
    <property type="match status" value="1"/>
</dbReference>
<organism evidence="3 4">
    <name type="scientific">Candidatus Halomonas stercoripullorum</name>
    <dbReference type="NCBI Taxonomy" id="2838617"/>
    <lineage>
        <taxon>Bacteria</taxon>
        <taxon>Pseudomonadati</taxon>
        <taxon>Pseudomonadota</taxon>
        <taxon>Gammaproteobacteria</taxon>
        <taxon>Oceanospirillales</taxon>
        <taxon>Halomonadaceae</taxon>
        <taxon>Halomonas</taxon>
    </lineage>
</organism>
<feature type="domain" description="DUF4142" evidence="2">
    <location>
        <begin position="35"/>
        <end position="145"/>
    </location>
</feature>
<reference evidence="3" key="2">
    <citation type="submission" date="2021-04" db="EMBL/GenBank/DDBJ databases">
        <authorList>
            <person name="Gilroy R."/>
        </authorList>
    </citation>
    <scope>NUCLEOTIDE SEQUENCE</scope>
    <source>
        <strain evidence="3">1193</strain>
    </source>
</reference>
<comment type="caution">
    <text evidence="3">The sequence shown here is derived from an EMBL/GenBank/DDBJ whole genome shotgun (WGS) entry which is preliminary data.</text>
</comment>
<dbReference type="PANTHER" id="PTHR38593">
    <property type="entry name" value="BLR2558 PROTEIN"/>
    <property type="match status" value="1"/>
</dbReference>
<accession>A0A9D1WM57</accession>
<dbReference type="Pfam" id="PF13628">
    <property type="entry name" value="DUF4142"/>
    <property type="match status" value="1"/>
</dbReference>
<name>A0A9D1WM57_9GAMM</name>
<evidence type="ECO:0000256" key="1">
    <source>
        <dbReference type="SAM" id="Coils"/>
    </source>
</evidence>
<feature type="coiled-coil region" evidence="1">
    <location>
        <begin position="34"/>
        <end position="71"/>
    </location>
</feature>
<reference evidence="3" key="1">
    <citation type="journal article" date="2021" name="PeerJ">
        <title>Extensive microbial diversity within the chicken gut microbiome revealed by metagenomics and culture.</title>
        <authorList>
            <person name="Gilroy R."/>
            <person name="Ravi A."/>
            <person name="Getino M."/>
            <person name="Pursley I."/>
            <person name="Horton D.L."/>
            <person name="Alikhan N.F."/>
            <person name="Baker D."/>
            <person name="Gharbi K."/>
            <person name="Hall N."/>
            <person name="Watson M."/>
            <person name="Adriaenssens E.M."/>
            <person name="Foster-Nyarko E."/>
            <person name="Jarju S."/>
            <person name="Secka A."/>
            <person name="Antonio M."/>
            <person name="Oren A."/>
            <person name="Chaudhuri R.R."/>
            <person name="La Ragione R."/>
            <person name="Hildebrand F."/>
            <person name="Pallen M.J."/>
        </authorList>
    </citation>
    <scope>NUCLEOTIDE SEQUENCE</scope>
    <source>
        <strain evidence="3">1193</strain>
    </source>
</reference>
<dbReference type="InterPro" id="IPR025419">
    <property type="entry name" value="DUF4142"/>
</dbReference>
<keyword evidence="1" id="KW-0175">Coiled coil</keyword>
<protein>
    <submittedName>
        <fullName evidence="3">DUF4142 domain-containing protein</fullName>
    </submittedName>
</protein>
<proteinExistence type="predicted"/>
<gene>
    <name evidence="3" type="ORF">H9854_05740</name>
</gene>
<dbReference type="EMBL" id="DXFC01000173">
    <property type="protein sequence ID" value="HIX61715.1"/>
    <property type="molecule type" value="Genomic_DNA"/>
</dbReference>
<dbReference type="AlphaFoldDB" id="A0A9D1WM57"/>
<evidence type="ECO:0000313" key="4">
    <source>
        <dbReference type="Proteomes" id="UP000824248"/>
    </source>
</evidence>
<dbReference type="InterPro" id="IPR012347">
    <property type="entry name" value="Ferritin-like"/>
</dbReference>